<dbReference type="EMBL" id="AOIA01000145">
    <property type="protein sequence ID" value="ELY53606.1"/>
    <property type="molecule type" value="Genomic_DNA"/>
</dbReference>
<dbReference type="Gene3D" id="3.40.190.10">
    <property type="entry name" value="Periplasmic binding protein-like II"/>
    <property type="match status" value="4"/>
</dbReference>
<dbReference type="GO" id="GO:0015689">
    <property type="term" value="P:molybdate ion transport"/>
    <property type="evidence" value="ECO:0007669"/>
    <property type="project" value="TreeGrafter"/>
</dbReference>
<dbReference type="GO" id="GO:0030973">
    <property type="term" value="F:molybdate ion binding"/>
    <property type="evidence" value="ECO:0007669"/>
    <property type="project" value="TreeGrafter"/>
</dbReference>
<organism evidence="2 3">
    <name type="scientific">Natronococcus jeotgali DSM 18795</name>
    <dbReference type="NCBI Taxonomy" id="1227498"/>
    <lineage>
        <taxon>Archaea</taxon>
        <taxon>Methanobacteriati</taxon>
        <taxon>Methanobacteriota</taxon>
        <taxon>Stenosarchaea group</taxon>
        <taxon>Halobacteria</taxon>
        <taxon>Halobacteriales</taxon>
        <taxon>Natrialbaceae</taxon>
        <taxon>Natronococcus</taxon>
    </lineage>
</organism>
<dbReference type="STRING" id="1227498.C492_17478"/>
<dbReference type="PANTHER" id="PTHR30632:SF16">
    <property type="entry name" value="MOLYBDATE_TUNGSTATE-BINDING PROTEIN WTPA"/>
    <property type="match status" value="1"/>
</dbReference>
<evidence type="ECO:0000256" key="1">
    <source>
        <dbReference type="ARBA" id="ARBA00009438"/>
    </source>
</evidence>
<dbReference type="OrthoDB" id="7820at2157"/>
<accession>L9WWQ7</accession>
<dbReference type="SUPFAM" id="SSF53850">
    <property type="entry name" value="Periplasmic binding protein-like II"/>
    <property type="match status" value="1"/>
</dbReference>
<dbReference type="Proteomes" id="UP000011531">
    <property type="component" value="Unassembled WGS sequence"/>
</dbReference>
<sequence length="311" mass="33534">MRGDEGRSTASRRAMLAAVGGLGLGAGCLGSDGDRVRVLSAGSLSVVLEDHVGPAFEADTGIAYEGEYRGTNVVVRMVEEGSKRPDVVVGADVGLLRDRLYPDHADWDVAFAGNEVGIAYAPGTDLGTRLEGGEPWYEVLRDADDGELAISDPDLDPLGYRAAHLFELVEREHGLEGFRDAALERAYREPNEPQLLSGIEAGNRACAVAYRNMAVDHDVPFLELPDAYNFGNPAYADRYARASYVTDEGYETTGSPAVYNATVRRGADRAEAGRRFLSALLENSGLLEERGLRVGESFPRTHGEVPEGIEQ</sequence>
<reference evidence="2 3" key="1">
    <citation type="journal article" date="2014" name="PLoS Genet.">
        <title>Phylogenetically driven sequencing of extremely halophilic archaea reveals strategies for static and dynamic osmo-response.</title>
        <authorList>
            <person name="Becker E.A."/>
            <person name="Seitzer P.M."/>
            <person name="Tritt A."/>
            <person name="Larsen D."/>
            <person name="Krusor M."/>
            <person name="Yao A.I."/>
            <person name="Wu D."/>
            <person name="Madern D."/>
            <person name="Eisen J.A."/>
            <person name="Darling A.E."/>
            <person name="Facciotti M.T."/>
        </authorList>
    </citation>
    <scope>NUCLEOTIDE SEQUENCE [LARGE SCALE GENOMIC DNA]</scope>
    <source>
        <strain evidence="2 3">DSM 18795</strain>
    </source>
</reference>
<evidence type="ECO:0000313" key="3">
    <source>
        <dbReference type="Proteomes" id="UP000011531"/>
    </source>
</evidence>
<gene>
    <name evidence="2" type="ORF">C492_17478</name>
</gene>
<dbReference type="RefSeq" id="WP_008425848.1">
    <property type="nucleotide sequence ID" value="NZ_AOIA01000145.1"/>
</dbReference>
<evidence type="ECO:0000313" key="2">
    <source>
        <dbReference type="EMBL" id="ELY53606.1"/>
    </source>
</evidence>
<comment type="caution">
    <text evidence="2">The sequence shown here is derived from an EMBL/GenBank/DDBJ whole genome shotgun (WGS) entry which is preliminary data.</text>
</comment>
<proteinExistence type="inferred from homology"/>
<comment type="similarity">
    <text evidence="1">Belongs to the bacterial solute-binding protein 1 family. WtpA subfamily.</text>
</comment>
<dbReference type="CDD" id="cd13540">
    <property type="entry name" value="PBP2_ModA_WtpA"/>
    <property type="match status" value="1"/>
</dbReference>
<dbReference type="Pfam" id="PF13531">
    <property type="entry name" value="SBP_bac_11"/>
    <property type="match status" value="1"/>
</dbReference>
<keyword evidence="3" id="KW-1185">Reference proteome</keyword>
<dbReference type="PANTHER" id="PTHR30632">
    <property type="entry name" value="MOLYBDATE-BINDING PERIPLASMIC PROTEIN"/>
    <property type="match status" value="1"/>
</dbReference>
<dbReference type="AlphaFoldDB" id="L9WWQ7"/>
<protein>
    <submittedName>
        <fullName evidence="2">ABC transporter substrate-binding protein</fullName>
    </submittedName>
</protein>
<name>L9WWQ7_9EURY</name>
<dbReference type="PROSITE" id="PS51257">
    <property type="entry name" value="PROKAR_LIPOPROTEIN"/>
    <property type="match status" value="1"/>
</dbReference>
<dbReference type="InterPro" id="IPR050682">
    <property type="entry name" value="ModA/WtpA"/>
</dbReference>
<dbReference type="PATRIC" id="fig|1227498.3.peg.3448"/>